<dbReference type="Proteomes" id="UP000635245">
    <property type="component" value="Unassembled WGS sequence"/>
</dbReference>
<protein>
    <submittedName>
        <fullName evidence="10">Bcr/CflA family multidrug efflux MFS transporter</fullName>
    </submittedName>
</protein>
<dbReference type="PROSITE" id="PS00216">
    <property type="entry name" value="SUGAR_TRANSPORT_1"/>
    <property type="match status" value="1"/>
</dbReference>
<comment type="similarity">
    <text evidence="2">Belongs to the major facilitator superfamily. Bcr/CmlA family.</text>
</comment>
<evidence type="ECO:0000256" key="8">
    <source>
        <dbReference type="SAM" id="Phobius"/>
    </source>
</evidence>
<keyword evidence="5 8" id="KW-0812">Transmembrane</keyword>
<dbReference type="InterPro" id="IPR020846">
    <property type="entry name" value="MFS_dom"/>
</dbReference>
<evidence type="ECO:0000256" key="6">
    <source>
        <dbReference type="ARBA" id="ARBA00022989"/>
    </source>
</evidence>
<feature type="transmembrane region" description="Helical" evidence="8">
    <location>
        <begin position="320"/>
        <end position="344"/>
    </location>
</feature>
<keyword evidence="11" id="KW-1185">Reference proteome</keyword>
<dbReference type="GO" id="GO:0005886">
    <property type="term" value="C:plasma membrane"/>
    <property type="evidence" value="ECO:0007669"/>
    <property type="project" value="UniProtKB-SubCell"/>
</dbReference>
<evidence type="ECO:0000256" key="1">
    <source>
        <dbReference type="ARBA" id="ARBA00004651"/>
    </source>
</evidence>
<feature type="transmembrane region" description="Helical" evidence="8">
    <location>
        <begin position="177"/>
        <end position="197"/>
    </location>
</feature>
<dbReference type="NCBIfam" id="TIGR00710">
    <property type="entry name" value="efflux_Bcr_CflA"/>
    <property type="match status" value="1"/>
</dbReference>
<feature type="transmembrane region" description="Helical" evidence="8">
    <location>
        <begin position="263"/>
        <end position="281"/>
    </location>
</feature>
<feature type="transmembrane region" description="Helical" evidence="8">
    <location>
        <begin position="58"/>
        <end position="77"/>
    </location>
</feature>
<gene>
    <name evidence="10" type="ORF">JHE00_19485</name>
</gene>
<evidence type="ECO:0000259" key="9">
    <source>
        <dbReference type="PROSITE" id="PS50850"/>
    </source>
</evidence>
<feature type="transmembrane region" description="Helical" evidence="8">
    <location>
        <begin position="21"/>
        <end position="38"/>
    </location>
</feature>
<evidence type="ECO:0000313" key="11">
    <source>
        <dbReference type="Proteomes" id="UP000635245"/>
    </source>
</evidence>
<evidence type="ECO:0000256" key="5">
    <source>
        <dbReference type="ARBA" id="ARBA00022692"/>
    </source>
</evidence>
<comment type="caution">
    <text evidence="10">The sequence shown here is derived from an EMBL/GenBank/DDBJ whole genome shotgun (WGS) entry which is preliminary data.</text>
</comment>
<feature type="domain" description="Major facilitator superfamily (MFS) profile" evidence="9">
    <location>
        <begin position="21"/>
        <end position="407"/>
    </location>
</feature>
<dbReference type="GO" id="GO:0042910">
    <property type="term" value="F:xenobiotic transmembrane transporter activity"/>
    <property type="evidence" value="ECO:0007669"/>
    <property type="project" value="InterPro"/>
</dbReference>
<evidence type="ECO:0000313" key="10">
    <source>
        <dbReference type="EMBL" id="MBK1786517.1"/>
    </source>
</evidence>
<sequence>MSTETATRPASPPQTRRTRTARYALVLGGLTAFGPLSIDMYLPALPAMAGDLRTGDATLQLTLAAFVLGVGIGQLVLGPLSDAYGRRKPLLAGVAVFVVASVLCVVSPSVELLIAARVLQAFGAAAGMVISRAAVRDLFSGIAMARFFSMLMLVTGLAPILAPVLGGQLLALTSWRGIFGALAAFGALLLVVAAFALPETLPEHRRRPANPRAIVRGYARLLRDRVFVGYGLGLGLSFAAMFTYISASSFVLQTTYGLDPQEYGFVFGTGAVGLVLAGQVNGRLVGRVRQRTLLFVGLTGNAAGSFAVLVAALSGLGLEAVLPALFVAVASAGLVMPNATSLALNDHPEMAGSASALLGVLQFTVGGLTSPLAGLSGEKSALPMAMLMTLFGLLALVSVGVLARRRSSDQLPQVGLA</sequence>
<dbReference type="RefSeq" id="WP_200320036.1">
    <property type="nucleotide sequence ID" value="NZ_JAENJH010000004.1"/>
</dbReference>
<dbReference type="PANTHER" id="PTHR23502:SF132">
    <property type="entry name" value="POLYAMINE TRANSPORTER 2-RELATED"/>
    <property type="match status" value="1"/>
</dbReference>
<feature type="transmembrane region" description="Helical" evidence="8">
    <location>
        <begin position="114"/>
        <end position="135"/>
    </location>
</feature>
<feature type="transmembrane region" description="Helical" evidence="8">
    <location>
        <begin position="293"/>
        <end position="314"/>
    </location>
</feature>
<dbReference type="InterPro" id="IPR005829">
    <property type="entry name" value="Sugar_transporter_CS"/>
</dbReference>
<dbReference type="EMBL" id="JAENJH010000004">
    <property type="protein sequence ID" value="MBK1786517.1"/>
    <property type="molecule type" value="Genomic_DNA"/>
</dbReference>
<accession>A0A934QQT5</accession>
<feature type="transmembrane region" description="Helical" evidence="8">
    <location>
        <begin position="381"/>
        <end position="403"/>
    </location>
</feature>
<keyword evidence="3" id="KW-0813">Transport</keyword>
<dbReference type="InterPro" id="IPR036259">
    <property type="entry name" value="MFS_trans_sf"/>
</dbReference>
<feature type="transmembrane region" description="Helical" evidence="8">
    <location>
        <begin position="356"/>
        <end position="375"/>
    </location>
</feature>
<keyword evidence="7 8" id="KW-0472">Membrane</keyword>
<dbReference type="GO" id="GO:1990961">
    <property type="term" value="P:xenobiotic detoxification by transmembrane export across the plasma membrane"/>
    <property type="evidence" value="ECO:0007669"/>
    <property type="project" value="InterPro"/>
</dbReference>
<feature type="transmembrane region" description="Helical" evidence="8">
    <location>
        <begin position="226"/>
        <end position="251"/>
    </location>
</feature>
<evidence type="ECO:0000256" key="7">
    <source>
        <dbReference type="ARBA" id="ARBA00023136"/>
    </source>
</evidence>
<name>A0A934QQT5_9PSEU</name>
<evidence type="ECO:0000256" key="4">
    <source>
        <dbReference type="ARBA" id="ARBA00022475"/>
    </source>
</evidence>
<reference evidence="10" key="1">
    <citation type="submission" date="2020-12" db="EMBL/GenBank/DDBJ databases">
        <title>Prauserella sp. ASG 168, a novel actinomycete isolated from cave rock.</title>
        <authorList>
            <person name="Suriyachadkun C."/>
        </authorList>
    </citation>
    <scope>NUCLEOTIDE SEQUENCE</scope>
    <source>
        <strain evidence="10">ASG 168</strain>
    </source>
</reference>
<dbReference type="AlphaFoldDB" id="A0A934QQT5"/>
<dbReference type="PANTHER" id="PTHR23502">
    <property type="entry name" value="MAJOR FACILITATOR SUPERFAMILY"/>
    <property type="match status" value="1"/>
</dbReference>
<dbReference type="FunFam" id="1.20.1720.10:FF:000005">
    <property type="entry name" value="Bcr/CflA family efflux transporter"/>
    <property type="match status" value="1"/>
</dbReference>
<dbReference type="PROSITE" id="PS50850">
    <property type="entry name" value="MFS"/>
    <property type="match status" value="1"/>
</dbReference>
<proteinExistence type="inferred from homology"/>
<feature type="transmembrane region" description="Helical" evidence="8">
    <location>
        <begin position="147"/>
        <end position="171"/>
    </location>
</feature>
<dbReference type="CDD" id="cd17320">
    <property type="entry name" value="MFS_MdfA_MDR_like"/>
    <property type="match status" value="1"/>
</dbReference>
<evidence type="ECO:0000256" key="3">
    <source>
        <dbReference type="ARBA" id="ARBA00022448"/>
    </source>
</evidence>
<dbReference type="Gene3D" id="1.20.1720.10">
    <property type="entry name" value="Multidrug resistance protein D"/>
    <property type="match status" value="1"/>
</dbReference>
<organism evidence="10 11">
    <name type="scientific">Prauserella cavernicola</name>
    <dbReference type="NCBI Taxonomy" id="2800127"/>
    <lineage>
        <taxon>Bacteria</taxon>
        <taxon>Bacillati</taxon>
        <taxon>Actinomycetota</taxon>
        <taxon>Actinomycetes</taxon>
        <taxon>Pseudonocardiales</taxon>
        <taxon>Pseudonocardiaceae</taxon>
        <taxon>Prauserella</taxon>
    </lineage>
</organism>
<dbReference type="SUPFAM" id="SSF103473">
    <property type="entry name" value="MFS general substrate transporter"/>
    <property type="match status" value="1"/>
</dbReference>
<dbReference type="InterPro" id="IPR004812">
    <property type="entry name" value="Efflux_drug-R_Bcr/CmlA"/>
</dbReference>
<keyword evidence="4" id="KW-1003">Cell membrane</keyword>
<feature type="transmembrane region" description="Helical" evidence="8">
    <location>
        <begin position="89"/>
        <end position="108"/>
    </location>
</feature>
<dbReference type="NCBIfam" id="NF008314">
    <property type="entry name" value="PRK11102.1"/>
    <property type="match status" value="1"/>
</dbReference>
<dbReference type="Pfam" id="PF07690">
    <property type="entry name" value="MFS_1"/>
    <property type="match status" value="1"/>
</dbReference>
<keyword evidence="6 8" id="KW-1133">Transmembrane helix</keyword>
<comment type="subcellular location">
    <subcellularLocation>
        <location evidence="1">Cell membrane</location>
        <topology evidence="1">Multi-pass membrane protein</topology>
    </subcellularLocation>
</comment>
<dbReference type="InterPro" id="IPR011701">
    <property type="entry name" value="MFS"/>
</dbReference>
<evidence type="ECO:0000256" key="2">
    <source>
        <dbReference type="ARBA" id="ARBA00006236"/>
    </source>
</evidence>